<sequence>MVLVLGSWIWKEELELEPPFCWQLNYHHV</sequence>
<dbReference type="EMBL" id="GGEC01058722">
    <property type="protein sequence ID" value="MBX39206.1"/>
    <property type="molecule type" value="Transcribed_RNA"/>
</dbReference>
<proteinExistence type="predicted"/>
<name>A0A2P2N9U0_RHIMU</name>
<protein>
    <submittedName>
        <fullName evidence="1">Uncharacterized protein</fullName>
    </submittedName>
</protein>
<accession>A0A2P2N9U0</accession>
<evidence type="ECO:0000313" key="1">
    <source>
        <dbReference type="EMBL" id="MBX39206.1"/>
    </source>
</evidence>
<reference evidence="1" key="1">
    <citation type="submission" date="2018-02" db="EMBL/GenBank/DDBJ databases">
        <title>Rhizophora mucronata_Transcriptome.</title>
        <authorList>
            <person name="Meera S.P."/>
            <person name="Sreeshan A."/>
            <person name="Augustine A."/>
        </authorList>
    </citation>
    <scope>NUCLEOTIDE SEQUENCE</scope>
    <source>
        <tissue evidence="1">Leaf</tissue>
    </source>
</reference>
<dbReference type="AlphaFoldDB" id="A0A2P2N9U0"/>
<organism evidence="1">
    <name type="scientific">Rhizophora mucronata</name>
    <name type="common">Asiatic mangrove</name>
    <dbReference type="NCBI Taxonomy" id="61149"/>
    <lineage>
        <taxon>Eukaryota</taxon>
        <taxon>Viridiplantae</taxon>
        <taxon>Streptophyta</taxon>
        <taxon>Embryophyta</taxon>
        <taxon>Tracheophyta</taxon>
        <taxon>Spermatophyta</taxon>
        <taxon>Magnoliopsida</taxon>
        <taxon>eudicotyledons</taxon>
        <taxon>Gunneridae</taxon>
        <taxon>Pentapetalae</taxon>
        <taxon>rosids</taxon>
        <taxon>fabids</taxon>
        <taxon>Malpighiales</taxon>
        <taxon>Rhizophoraceae</taxon>
        <taxon>Rhizophora</taxon>
    </lineage>
</organism>